<organism evidence="3 4">
    <name type="scientific">Shivajiella indica</name>
    <dbReference type="NCBI Taxonomy" id="872115"/>
    <lineage>
        <taxon>Bacteria</taxon>
        <taxon>Pseudomonadati</taxon>
        <taxon>Bacteroidota</taxon>
        <taxon>Cytophagia</taxon>
        <taxon>Cytophagales</taxon>
        <taxon>Cyclobacteriaceae</taxon>
        <taxon>Shivajiella</taxon>
    </lineage>
</organism>
<comment type="caution">
    <text evidence="3">The sequence shown here is derived from an EMBL/GenBank/DDBJ whole genome shotgun (WGS) entry which is preliminary data.</text>
</comment>
<evidence type="ECO:0000313" key="3">
    <source>
        <dbReference type="EMBL" id="MFD2202559.1"/>
    </source>
</evidence>
<dbReference type="PANTHER" id="PTHR40763">
    <property type="entry name" value="MEMBRANE PROTEIN-RELATED"/>
    <property type="match status" value="1"/>
</dbReference>
<dbReference type="InterPro" id="IPR054331">
    <property type="entry name" value="LiaF_TM"/>
</dbReference>
<sequence length="260" mass="28605">MTKRGFSSTKSDLNAGLVILIIGGVLLLKAIGFWFPSWIFSWPMILIVIGLVISAKNNFQSGFGVVLLLVGSFFLIKRNFGFPFEVEPYLIPIGLIIFGLYLILKRSRDKEKFNEDFFKTFSKDSEKLDGNPQEGNYSSHTNFAFNDTGDTISAQALFTGIQKRVLSKNFKGGKASAIFGGTEIDLSQADLAPGAMLNVEVAFGGVKLVVPPHWDLQINVSNVFAGVEDKRMYPQTAPDPSKVLRIYGSVVFGGLEIKSF</sequence>
<dbReference type="PANTHER" id="PTHR40763:SF5">
    <property type="entry name" value="MEMBRANE PROTEIN"/>
    <property type="match status" value="1"/>
</dbReference>
<reference evidence="4" key="1">
    <citation type="journal article" date="2019" name="Int. J. Syst. Evol. Microbiol.">
        <title>The Global Catalogue of Microorganisms (GCM) 10K type strain sequencing project: providing services to taxonomists for standard genome sequencing and annotation.</title>
        <authorList>
            <consortium name="The Broad Institute Genomics Platform"/>
            <consortium name="The Broad Institute Genome Sequencing Center for Infectious Disease"/>
            <person name="Wu L."/>
            <person name="Ma J."/>
        </authorList>
    </citation>
    <scope>NUCLEOTIDE SEQUENCE [LARGE SCALE GENOMIC DNA]</scope>
    <source>
        <strain evidence="4">KCTC 19812</strain>
    </source>
</reference>
<dbReference type="RefSeq" id="WP_380803612.1">
    <property type="nucleotide sequence ID" value="NZ_JBHUIV010000018.1"/>
</dbReference>
<keyword evidence="1" id="KW-0472">Membrane</keyword>
<feature type="transmembrane region" description="Helical" evidence="1">
    <location>
        <begin position="37"/>
        <end position="55"/>
    </location>
</feature>
<dbReference type="Proteomes" id="UP001597414">
    <property type="component" value="Unassembled WGS sequence"/>
</dbReference>
<protein>
    <submittedName>
        <fullName evidence="3">LiaI-LiaF-like domain-containing protein</fullName>
    </submittedName>
</protein>
<evidence type="ECO:0000259" key="2">
    <source>
        <dbReference type="Pfam" id="PF22570"/>
    </source>
</evidence>
<dbReference type="EMBL" id="JBHUIV010000018">
    <property type="protein sequence ID" value="MFD2202559.1"/>
    <property type="molecule type" value="Genomic_DNA"/>
</dbReference>
<feature type="transmembrane region" description="Helical" evidence="1">
    <location>
        <begin position="86"/>
        <end position="104"/>
    </location>
</feature>
<feature type="transmembrane region" description="Helical" evidence="1">
    <location>
        <begin position="62"/>
        <end position="80"/>
    </location>
</feature>
<name>A0ABW5BBK4_9BACT</name>
<evidence type="ECO:0000313" key="4">
    <source>
        <dbReference type="Proteomes" id="UP001597414"/>
    </source>
</evidence>
<proteinExistence type="predicted"/>
<keyword evidence="1" id="KW-1133">Transmembrane helix</keyword>
<evidence type="ECO:0000256" key="1">
    <source>
        <dbReference type="SAM" id="Phobius"/>
    </source>
</evidence>
<keyword evidence="4" id="KW-1185">Reference proteome</keyword>
<accession>A0ABW5BBK4</accession>
<gene>
    <name evidence="3" type="ORF">ACFSKV_13365</name>
</gene>
<dbReference type="Pfam" id="PF22570">
    <property type="entry name" value="LiaF-TM"/>
    <property type="match status" value="1"/>
</dbReference>
<feature type="domain" description="LiaF transmembrane" evidence="2">
    <location>
        <begin position="15"/>
        <end position="109"/>
    </location>
</feature>
<keyword evidence="1" id="KW-0812">Transmembrane</keyword>
<feature type="transmembrane region" description="Helical" evidence="1">
    <location>
        <begin position="12"/>
        <end position="31"/>
    </location>
</feature>